<dbReference type="GO" id="GO:0004721">
    <property type="term" value="F:phosphoprotein phosphatase activity"/>
    <property type="evidence" value="ECO:0007669"/>
    <property type="project" value="InterPro"/>
</dbReference>
<reference evidence="2 3" key="1">
    <citation type="journal article" date="2014" name="Appl. Environ. Microbiol.">
        <title>Insights into the Microbial Degradation of Rubber and Gutta-Percha by Analysis of the Complete Genome of Nocardia nova SH22a.</title>
        <authorList>
            <person name="Luo Q."/>
            <person name="Hiessl S."/>
            <person name="Poehlein A."/>
            <person name="Daniel R."/>
            <person name="Steinbuchel A."/>
        </authorList>
    </citation>
    <scope>NUCLEOTIDE SEQUENCE [LARGE SCALE GENOMIC DNA]</scope>
    <source>
        <strain evidence="2">SH22a</strain>
    </source>
</reference>
<dbReference type="PROSITE" id="PS51318">
    <property type="entry name" value="TAT"/>
    <property type="match status" value="1"/>
</dbReference>
<protein>
    <submittedName>
        <fullName evidence="2">Tyrosine phosphatase family protein</fullName>
    </submittedName>
</protein>
<dbReference type="AlphaFoldDB" id="W5TNX9"/>
<feature type="chain" id="PRO_5004871948" evidence="1">
    <location>
        <begin position="40"/>
        <end position="315"/>
    </location>
</feature>
<dbReference type="KEGG" id="nno:NONO_c58910"/>
<accession>W5TNX9</accession>
<dbReference type="Gene3D" id="3.90.190.10">
    <property type="entry name" value="Protein tyrosine phosphatase superfamily"/>
    <property type="match status" value="1"/>
</dbReference>
<name>W5TNX9_9NOCA</name>
<dbReference type="SUPFAM" id="SSF52799">
    <property type="entry name" value="(Phosphotyrosine protein) phosphatases II"/>
    <property type="match status" value="1"/>
</dbReference>
<dbReference type="Pfam" id="PF13350">
    <property type="entry name" value="Y_phosphatase3"/>
    <property type="match status" value="1"/>
</dbReference>
<organism evidence="2 3">
    <name type="scientific">Nocardia nova SH22a</name>
    <dbReference type="NCBI Taxonomy" id="1415166"/>
    <lineage>
        <taxon>Bacteria</taxon>
        <taxon>Bacillati</taxon>
        <taxon>Actinomycetota</taxon>
        <taxon>Actinomycetes</taxon>
        <taxon>Mycobacteriales</taxon>
        <taxon>Nocardiaceae</taxon>
        <taxon>Nocardia</taxon>
    </lineage>
</organism>
<sequence>MPISSPTRRPRSQVLRGSLAGLAAALIAVAPTATTPALAAPPAHTAPANQQQSLGISAPNARDIGGYPTQHGGGKIRYGLVYRSDALNRLTPADQQKLESLRIGKIIDFRSPNEMQAAPDQLPSSIPYSAQSIWDPANDFYLMVSNIIAGGPQVQQEKLGNGKGAQIMRDYYRWLVTDDNARAQFASAIKDIANSPDAVLYHCTSGKDRTGWMTAILMSALDVPKGQIYKDYLASNDYLAASNKAQMDALVQRGLVTDPSLFDPILGVRADFLDASFDQVRRSYGSFDRFLSHGLGIDSATVDALKSKLLEKHGR</sequence>
<dbReference type="InterPro" id="IPR029021">
    <property type="entry name" value="Prot-tyrosine_phosphatase-like"/>
</dbReference>
<evidence type="ECO:0000256" key="1">
    <source>
        <dbReference type="SAM" id="SignalP"/>
    </source>
</evidence>
<dbReference type="PATRIC" id="fig|1415166.3.peg.6070"/>
<proteinExistence type="predicted"/>
<dbReference type="RefSeq" id="WP_081769502.1">
    <property type="nucleotide sequence ID" value="NZ_CP006850.1"/>
</dbReference>
<dbReference type="OrthoDB" id="1188001at2"/>
<dbReference type="HOGENOM" id="CLU_057546_0_0_11"/>
<dbReference type="Proteomes" id="UP000019150">
    <property type="component" value="Chromosome"/>
</dbReference>
<dbReference type="eggNOG" id="COG2365">
    <property type="taxonomic scope" value="Bacteria"/>
</dbReference>
<keyword evidence="1" id="KW-0732">Signal</keyword>
<gene>
    <name evidence="2" type="ORF">NONO_c58910</name>
</gene>
<feature type="signal peptide" evidence="1">
    <location>
        <begin position="1"/>
        <end position="39"/>
    </location>
</feature>
<keyword evidence="3" id="KW-1185">Reference proteome</keyword>
<dbReference type="InterPro" id="IPR006311">
    <property type="entry name" value="TAT_signal"/>
</dbReference>
<dbReference type="EMBL" id="CP006850">
    <property type="protein sequence ID" value="AHH20668.1"/>
    <property type="molecule type" value="Genomic_DNA"/>
</dbReference>
<dbReference type="STRING" id="1415166.NONO_c58910"/>
<dbReference type="InterPro" id="IPR026893">
    <property type="entry name" value="Tyr/Ser_Pase_IphP-type"/>
</dbReference>
<evidence type="ECO:0000313" key="3">
    <source>
        <dbReference type="Proteomes" id="UP000019150"/>
    </source>
</evidence>
<evidence type="ECO:0000313" key="2">
    <source>
        <dbReference type="EMBL" id="AHH20668.1"/>
    </source>
</evidence>